<comment type="similarity">
    <text evidence="1">Belongs to the proteasome subunit p27 family.</text>
</comment>
<dbReference type="GeneTree" id="ENSGT00390000004147"/>
<evidence type="ECO:0000256" key="6">
    <source>
        <dbReference type="ARBA" id="ARBA00062195"/>
    </source>
</evidence>
<organism evidence="10 11">
    <name type="scientific">Mus spicilegus</name>
    <name type="common">Mound-building mouse</name>
    <dbReference type="NCBI Taxonomy" id="10103"/>
    <lineage>
        <taxon>Eukaryota</taxon>
        <taxon>Metazoa</taxon>
        <taxon>Chordata</taxon>
        <taxon>Craniata</taxon>
        <taxon>Vertebrata</taxon>
        <taxon>Euteleostomi</taxon>
        <taxon>Mammalia</taxon>
        <taxon>Eutheria</taxon>
        <taxon>Euarchontoglires</taxon>
        <taxon>Glires</taxon>
        <taxon>Rodentia</taxon>
        <taxon>Myomorpha</taxon>
        <taxon>Muroidea</taxon>
        <taxon>Muridae</taxon>
        <taxon>Murinae</taxon>
        <taxon>Mus</taxon>
        <taxon>Mus</taxon>
    </lineage>
</organism>
<dbReference type="Gene3D" id="2.30.42.10">
    <property type="match status" value="1"/>
</dbReference>
<keyword evidence="7" id="KW-0175">Coiled coil</keyword>
<feature type="domain" description="PDZ" evidence="9">
    <location>
        <begin position="192"/>
        <end position="266"/>
    </location>
</feature>
<feature type="compositionally biased region" description="Basic and acidic residues" evidence="8">
    <location>
        <begin position="76"/>
        <end position="85"/>
    </location>
</feature>
<reference evidence="10" key="1">
    <citation type="submission" date="2025-08" db="UniProtKB">
        <authorList>
            <consortium name="Ensembl"/>
        </authorList>
    </citation>
    <scope>IDENTIFICATION</scope>
</reference>
<evidence type="ECO:0000256" key="7">
    <source>
        <dbReference type="SAM" id="Coils"/>
    </source>
</evidence>
<evidence type="ECO:0000256" key="1">
    <source>
        <dbReference type="ARBA" id="ARBA00005256"/>
    </source>
</evidence>
<dbReference type="GO" id="GO:0070682">
    <property type="term" value="P:proteasome regulatory particle assembly"/>
    <property type="evidence" value="ECO:0007669"/>
    <property type="project" value="Ensembl"/>
</dbReference>
<evidence type="ECO:0000313" key="10">
    <source>
        <dbReference type="Ensembl" id="ENSMSIP00000037054.1"/>
    </source>
</evidence>
<feature type="coiled-coil region" evidence="7">
    <location>
        <begin position="150"/>
        <end position="193"/>
    </location>
</feature>
<comment type="function">
    <text evidence="5">Acts as a chaperone during the assembly of the 26S proteasome, specifically of the base subcomplex of the PA700/19S regulatory complex (RC). During the base subcomplex assembly is part of an intermediate PSMD9:PSMC6:PSMC3 module, also known as modulator trimer complex; PSMD9 is released during the further base assembly process.</text>
</comment>
<dbReference type="InterPro" id="IPR001478">
    <property type="entry name" value="PDZ"/>
</dbReference>
<dbReference type="Pfam" id="PF17820">
    <property type="entry name" value="PDZ_6"/>
    <property type="match status" value="1"/>
</dbReference>
<comment type="subunit">
    <text evidence="6">Interacts with PSMC3. Part of a transient complex (modulator) containing PSMD9, PSMC6 and PSMC3 formed during the assembly of the 26S proteasome.</text>
</comment>
<protein>
    <recommendedName>
        <fullName evidence="2">26S proteasome non-ATPase regulatory subunit 9</fullName>
    </recommendedName>
    <alternativeName>
        <fullName evidence="4">26S proteasome regulatory subunit p27</fullName>
    </alternativeName>
</protein>
<dbReference type="InterPro" id="IPR035269">
    <property type="entry name" value="PSMD9"/>
</dbReference>
<dbReference type="GO" id="GO:0008540">
    <property type="term" value="C:proteasome regulatory particle, base subcomplex"/>
    <property type="evidence" value="ECO:0007669"/>
    <property type="project" value="Ensembl"/>
</dbReference>
<dbReference type="PANTHER" id="PTHR12651:SF1">
    <property type="entry name" value="26S PROTEASOME NON-ATPASE REGULATORY SUBUNIT 9"/>
    <property type="match status" value="1"/>
</dbReference>
<dbReference type="InterPro" id="IPR041489">
    <property type="entry name" value="PDZ_6"/>
</dbReference>
<reference evidence="10" key="2">
    <citation type="submission" date="2025-09" db="UniProtKB">
        <authorList>
            <consortium name="Ensembl"/>
        </authorList>
    </citation>
    <scope>IDENTIFICATION</scope>
</reference>
<dbReference type="GO" id="GO:0005634">
    <property type="term" value="C:nucleus"/>
    <property type="evidence" value="ECO:0007669"/>
    <property type="project" value="TreeGrafter"/>
</dbReference>
<evidence type="ECO:0000256" key="2">
    <source>
        <dbReference type="ARBA" id="ARBA00014937"/>
    </source>
</evidence>
<dbReference type="Ensembl" id="ENSMSIT00000046728.1">
    <property type="protein sequence ID" value="ENSMSIP00000037054.1"/>
    <property type="gene ID" value="ENSMSIG00000030877.1"/>
</dbReference>
<feature type="coiled-coil region" evidence="7">
    <location>
        <begin position="87"/>
        <end position="118"/>
    </location>
</feature>
<evidence type="ECO:0000313" key="11">
    <source>
        <dbReference type="Proteomes" id="UP000694415"/>
    </source>
</evidence>
<dbReference type="Proteomes" id="UP000694415">
    <property type="component" value="Unplaced"/>
</dbReference>
<keyword evidence="3" id="KW-0143">Chaperone</keyword>
<dbReference type="AlphaFoldDB" id="A0A8C6IGG1"/>
<dbReference type="SUPFAM" id="SSF50156">
    <property type="entry name" value="PDZ domain-like"/>
    <property type="match status" value="1"/>
</dbReference>
<evidence type="ECO:0000256" key="5">
    <source>
        <dbReference type="ARBA" id="ARBA00054581"/>
    </source>
</evidence>
<dbReference type="SMART" id="SM00228">
    <property type="entry name" value="PDZ"/>
    <property type="match status" value="1"/>
</dbReference>
<dbReference type="Pfam" id="PF18265">
    <property type="entry name" value="Nas2_N"/>
    <property type="match status" value="1"/>
</dbReference>
<evidence type="ECO:0000256" key="3">
    <source>
        <dbReference type="ARBA" id="ARBA00023186"/>
    </source>
</evidence>
<name>A0A8C6IGG1_MUSSI</name>
<evidence type="ECO:0000259" key="9">
    <source>
        <dbReference type="SMART" id="SM00228"/>
    </source>
</evidence>
<evidence type="ECO:0000256" key="4">
    <source>
        <dbReference type="ARBA" id="ARBA00030007"/>
    </source>
</evidence>
<sequence>MSSMGLFISTGSSENHVVYLAGDPAHFQAPPFLCLRTCALAELFWPRRGPVAPASAGVRSRETQSSSLRSAMSGEDVPHRAESSEARAAAVSDIQDLMRRKEEIEAEIKANYDVLESQKGIGMNEPLVDCEGYPRADVDLYQVRTARHNIICLQNDHKALMKQVEEALHQLHARDKEKQARDMAEAREEAMNRRLASNSPTLPQAFARVNSISPGSPASIAGLQVDDEIVEFGSVNTQNFQSLQNVGTVVQHSEGKPLNVTVIRRGEKHQLRLIPTRWAGKGLLGCNIIPLQR</sequence>
<proteinExistence type="inferred from homology"/>
<keyword evidence="11" id="KW-1185">Reference proteome</keyword>
<dbReference type="InterPro" id="IPR036034">
    <property type="entry name" value="PDZ_sf"/>
</dbReference>
<dbReference type="PANTHER" id="PTHR12651">
    <property type="entry name" value="26S PROTEASOME NON-ATPASE REGULATORY SUBUNIT 9"/>
    <property type="match status" value="1"/>
</dbReference>
<evidence type="ECO:0000256" key="8">
    <source>
        <dbReference type="SAM" id="MobiDB-lite"/>
    </source>
</evidence>
<dbReference type="FunFam" id="2.30.42.10:FF:000107">
    <property type="entry name" value="26S proteasome non-ATPase regulatory subunit 9"/>
    <property type="match status" value="1"/>
</dbReference>
<feature type="region of interest" description="Disordered" evidence="8">
    <location>
        <begin position="51"/>
        <end position="85"/>
    </location>
</feature>
<accession>A0A8C6IGG1</accession>
<dbReference type="GO" id="GO:0005737">
    <property type="term" value="C:cytoplasm"/>
    <property type="evidence" value="ECO:0007669"/>
    <property type="project" value="TreeGrafter"/>
</dbReference>
<dbReference type="Gene3D" id="6.10.140.1710">
    <property type="match status" value="1"/>
</dbReference>
<dbReference type="InterPro" id="IPR040815">
    <property type="entry name" value="Nas2_N"/>
</dbReference>